<evidence type="ECO:0000313" key="1">
    <source>
        <dbReference type="EMBL" id="SCG18202.1"/>
    </source>
</evidence>
<dbReference type="EMBL" id="LT607733">
    <property type="protein sequence ID" value="SCG18202.1"/>
    <property type="molecule type" value="Genomic_DNA"/>
</dbReference>
<organism evidence="1 2">
    <name type="scientific">Micromonospora echinofusca</name>
    <dbReference type="NCBI Taxonomy" id="47858"/>
    <lineage>
        <taxon>Bacteria</taxon>
        <taxon>Bacillati</taxon>
        <taxon>Actinomycetota</taxon>
        <taxon>Actinomycetes</taxon>
        <taxon>Micromonosporales</taxon>
        <taxon>Micromonosporaceae</taxon>
        <taxon>Micromonospora</taxon>
    </lineage>
</organism>
<dbReference type="Proteomes" id="UP000198251">
    <property type="component" value="Chromosome I"/>
</dbReference>
<dbReference type="AlphaFoldDB" id="A0A1C5GF56"/>
<keyword evidence="2" id="KW-1185">Reference proteome</keyword>
<evidence type="ECO:0000313" key="2">
    <source>
        <dbReference type="Proteomes" id="UP000198251"/>
    </source>
</evidence>
<proteinExistence type="predicted"/>
<sequence>MSPMFFRFFHRKWVKAMGRVLDSRLHSVQNSHAKWAFIVQFVGPDGQKTRLEVMGDSRTLGVAVGATVPLLVSPDGKKAVFDRTDPQINATEVVKSRKKAEEERFRRQLEN</sequence>
<accession>A0A1C5GF56</accession>
<gene>
    <name evidence="1" type="ORF">GA0070610_4541</name>
</gene>
<name>A0A1C5GF56_MICEH</name>
<reference evidence="1 2" key="1">
    <citation type="submission" date="2016-06" db="EMBL/GenBank/DDBJ databases">
        <authorList>
            <person name="Kjaerup R.B."/>
            <person name="Dalgaard T.S."/>
            <person name="Juul-Madsen H.R."/>
        </authorList>
    </citation>
    <scope>NUCLEOTIDE SEQUENCE [LARGE SCALE GENOMIC DNA]</scope>
    <source>
        <strain evidence="1 2">DSM 43913</strain>
    </source>
</reference>
<protein>
    <submittedName>
        <fullName evidence="1">Uncharacterized protein</fullName>
    </submittedName>
</protein>